<evidence type="ECO:0000313" key="9">
    <source>
        <dbReference type="EMBL" id="MDX6034059.1"/>
    </source>
</evidence>
<evidence type="ECO:0000256" key="6">
    <source>
        <dbReference type="ARBA" id="ARBA00023236"/>
    </source>
</evidence>
<keyword evidence="9" id="KW-0808">Transferase</keyword>
<keyword evidence="9" id="KW-0548">Nucleotidyltransferase</keyword>
<dbReference type="Pfam" id="PF00717">
    <property type="entry name" value="Peptidase_S24"/>
    <property type="match status" value="1"/>
</dbReference>
<keyword evidence="11" id="KW-1185">Reference proteome</keyword>
<evidence type="ECO:0000256" key="5">
    <source>
        <dbReference type="ARBA" id="ARBA00023204"/>
    </source>
</evidence>
<evidence type="ECO:0000259" key="8">
    <source>
        <dbReference type="Pfam" id="PF00717"/>
    </source>
</evidence>
<dbReference type="Proteomes" id="UP001282336">
    <property type="component" value="Unassembled WGS sequence"/>
</dbReference>
<keyword evidence="5" id="KW-0234">DNA repair</keyword>
<protein>
    <submittedName>
        <fullName evidence="9">Translesion error-prone DNA polymerase V autoproteolytic subunit</fullName>
        <ecNumber evidence="9">2.7.7.7</ecNumber>
    </submittedName>
</protein>
<keyword evidence="4 7" id="KW-0068">Autocatalytic cleavage</keyword>
<dbReference type="CDD" id="cd06529">
    <property type="entry name" value="S24_LexA-like"/>
    <property type="match status" value="1"/>
</dbReference>
<keyword evidence="2" id="KW-0227">DNA damage</keyword>
<organism evidence="9 12">
    <name type="scientific">Scandinavium lactucae</name>
    <dbReference type="NCBI Taxonomy" id="3095028"/>
    <lineage>
        <taxon>Bacteria</taxon>
        <taxon>Pseudomonadati</taxon>
        <taxon>Pseudomonadota</taxon>
        <taxon>Gammaproteobacteria</taxon>
        <taxon>Enterobacterales</taxon>
        <taxon>Enterobacteriaceae</taxon>
        <taxon>Scandinavium</taxon>
    </lineage>
</organism>
<dbReference type="SUPFAM" id="SSF51306">
    <property type="entry name" value="LexA/Signal peptidase"/>
    <property type="match status" value="1"/>
</dbReference>
<name>A0AAJ2S8Z8_9ENTR</name>
<dbReference type="PANTHER" id="PTHR33516">
    <property type="entry name" value="LEXA REPRESSOR"/>
    <property type="match status" value="1"/>
</dbReference>
<proteinExistence type="inferred from homology"/>
<dbReference type="RefSeq" id="WP_319630479.1">
    <property type="nucleotide sequence ID" value="NZ_JAWXRB010000045.1"/>
</dbReference>
<dbReference type="InterPro" id="IPR015927">
    <property type="entry name" value="Peptidase_S24_S26A/B/C"/>
</dbReference>
<keyword evidence="3 7" id="KW-0378">Hydrolase</keyword>
<evidence type="ECO:0000256" key="4">
    <source>
        <dbReference type="ARBA" id="ARBA00022813"/>
    </source>
</evidence>
<dbReference type="GO" id="GO:0003887">
    <property type="term" value="F:DNA-directed DNA polymerase activity"/>
    <property type="evidence" value="ECO:0007669"/>
    <property type="project" value="UniProtKB-EC"/>
</dbReference>
<accession>A0AAJ2S8Z8</accession>
<dbReference type="InterPro" id="IPR039418">
    <property type="entry name" value="LexA-like"/>
</dbReference>
<dbReference type="GO" id="GO:0003677">
    <property type="term" value="F:DNA binding"/>
    <property type="evidence" value="ECO:0007669"/>
    <property type="project" value="InterPro"/>
</dbReference>
<keyword evidence="6" id="KW-0742">SOS response</keyword>
<dbReference type="PANTHER" id="PTHR33516:SF2">
    <property type="entry name" value="LEXA REPRESSOR-RELATED"/>
    <property type="match status" value="1"/>
</dbReference>
<dbReference type="GO" id="GO:0006355">
    <property type="term" value="P:regulation of DNA-templated transcription"/>
    <property type="evidence" value="ECO:0007669"/>
    <property type="project" value="InterPro"/>
</dbReference>
<dbReference type="NCBIfam" id="NF007621">
    <property type="entry name" value="PRK10276.1"/>
    <property type="match status" value="1"/>
</dbReference>
<comment type="similarity">
    <text evidence="1 7">Belongs to the peptidase S24 family.</text>
</comment>
<dbReference type="InterPro" id="IPR006197">
    <property type="entry name" value="Peptidase_S24_LexA"/>
</dbReference>
<evidence type="ECO:0000256" key="1">
    <source>
        <dbReference type="ARBA" id="ARBA00007484"/>
    </source>
</evidence>
<dbReference type="GO" id="GO:0006281">
    <property type="term" value="P:DNA repair"/>
    <property type="evidence" value="ECO:0007669"/>
    <property type="project" value="UniProtKB-KW"/>
</dbReference>
<reference evidence="9 11" key="1">
    <citation type="submission" date="2023-11" db="EMBL/GenBank/DDBJ databases">
        <title>Scandinavium wanjuensis sp. nov., isolated from lettuce South Korea.</title>
        <authorList>
            <person name="Park J."/>
            <person name="Park S."/>
            <person name="Oh K.K."/>
            <person name="Cho G.S."/>
            <person name="Franz C.M.A.P."/>
        </authorList>
    </citation>
    <scope>NUCLEOTIDE SEQUENCE</scope>
    <source>
        <strain evidence="9">V105_12</strain>
        <strain evidence="10 11">V105_6</strain>
    </source>
</reference>
<dbReference type="EMBL" id="JAWXRD010000040">
    <property type="protein sequence ID" value="MDX6042098.1"/>
    <property type="molecule type" value="Genomic_DNA"/>
</dbReference>
<dbReference type="GO" id="GO:0016787">
    <property type="term" value="F:hydrolase activity"/>
    <property type="evidence" value="ECO:0007669"/>
    <property type="project" value="UniProtKB-KW"/>
</dbReference>
<dbReference type="GO" id="GO:0009432">
    <property type="term" value="P:SOS response"/>
    <property type="evidence" value="ECO:0007669"/>
    <property type="project" value="UniProtKB-KW"/>
</dbReference>
<dbReference type="Proteomes" id="UP001275664">
    <property type="component" value="Unassembled WGS sequence"/>
</dbReference>
<dbReference type="EC" id="2.7.7.7" evidence="9"/>
<evidence type="ECO:0000313" key="11">
    <source>
        <dbReference type="Proteomes" id="UP001275664"/>
    </source>
</evidence>
<evidence type="ECO:0000256" key="3">
    <source>
        <dbReference type="ARBA" id="ARBA00022801"/>
    </source>
</evidence>
<comment type="caution">
    <text evidence="9">The sequence shown here is derived from an EMBL/GenBank/DDBJ whole genome shotgun (WGS) entry which is preliminary data.</text>
</comment>
<evidence type="ECO:0000313" key="10">
    <source>
        <dbReference type="EMBL" id="MDX6042098.1"/>
    </source>
</evidence>
<gene>
    <name evidence="9" type="primary">umuD</name>
    <name evidence="10" type="ORF">SIK69_18070</name>
    <name evidence="9" type="ORF">SIL20_21380</name>
</gene>
<dbReference type="InterPro" id="IPR050077">
    <property type="entry name" value="LexA_repressor"/>
</dbReference>
<dbReference type="Gene3D" id="2.10.109.10">
    <property type="entry name" value="Umud Fragment, subunit A"/>
    <property type="match status" value="1"/>
</dbReference>
<dbReference type="EMBL" id="JAWXRC010000042">
    <property type="protein sequence ID" value="MDX6034059.1"/>
    <property type="molecule type" value="Genomic_DNA"/>
</dbReference>
<evidence type="ECO:0000256" key="2">
    <source>
        <dbReference type="ARBA" id="ARBA00022763"/>
    </source>
</evidence>
<dbReference type="InterPro" id="IPR036286">
    <property type="entry name" value="LexA/Signal_pep-like_sf"/>
</dbReference>
<evidence type="ECO:0000256" key="7">
    <source>
        <dbReference type="RuleBase" id="RU003991"/>
    </source>
</evidence>
<sequence>MKPIPSTDTESAIALPLFTERVSCGFPSPAADYIDEAIDLVKSLIPHPSATYVLRVSGDSMRDAAIVPESMLLVDSSLRAGDGDIVVARLSSGFTVKRLRLHPAPHLMPENPAYSPIPLHESDDVQILGVVTTVITLPQRSAPHKQK</sequence>
<feature type="domain" description="Peptidase S24/S26A/S26B/S26C" evidence="8">
    <location>
        <begin position="16"/>
        <end position="131"/>
    </location>
</feature>
<dbReference type="PRINTS" id="PR00726">
    <property type="entry name" value="LEXASERPTASE"/>
</dbReference>
<evidence type="ECO:0000313" key="12">
    <source>
        <dbReference type="Proteomes" id="UP001282336"/>
    </source>
</evidence>
<dbReference type="AlphaFoldDB" id="A0AAJ2S8Z8"/>